<protein>
    <submittedName>
        <fullName evidence="2">Uncharacterized protein</fullName>
    </submittedName>
</protein>
<name>A0A835S3B6_VANPL</name>
<sequence length="85" mass="8860">MATVECITDSHLLRSWLDAIKVKVKQGRGGISNNVGAAMAAWECQVSTSGRQIVLRPAVRGGEPQALCGCHALALRLAESSATAA</sequence>
<organism evidence="2 4">
    <name type="scientific">Vanilla planifolia</name>
    <name type="common">Vanilla</name>
    <dbReference type="NCBI Taxonomy" id="51239"/>
    <lineage>
        <taxon>Eukaryota</taxon>
        <taxon>Viridiplantae</taxon>
        <taxon>Streptophyta</taxon>
        <taxon>Embryophyta</taxon>
        <taxon>Tracheophyta</taxon>
        <taxon>Spermatophyta</taxon>
        <taxon>Magnoliopsida</taxon>
        <taxon>Liliopsida</taxon>
        <taxon>Asparagales</taxon>
        <taxon>Orchidaceae</taxon>
        <taxon>Vanilloideae</taxon>
        <taxon>Vanilleae</taxon>
        <taxon>Vanilla</taxon>
    </lineage>
</organism>
<evidence type="ECO:0000313" key="3">
    <source>
        <dbReference type="Proteomes" id="UP000636800"/>
    </source>
</evidence>
<evidence type="ECO:0000313" key="1">
    <source>
        <dbReference type="EMBL" id="KAG0498983.1"/>
    </source>
</evidence>
<keyword evidence="3" id="KW-1185">Reference proteome</keyword>
<gene>
    <name evidence="2" type="ORF">HPP92_003283</name>
    <name evidence="1" type="ORF">HPP92_003674</name>
</gene>
<proteinExistence type="predicted"/>
<accession>A0A835S3B6</accession>
<dbReference type="Proteomes" id="UP000639772">
    <property type="component" value="Chromosome 1"/>
</dbReference>
<comment type="caution">
    <text evidence="2">The sequence shown here is derived from an EMBL/GenBank/DDBJ whole genome shotgun (WGS) entry which is preliminary data.</text>
</comment>
<dbReference type="Proteomes" id="UP000636800">
    <property type="component" value="Chromosome 1"/>
</dbReference>
<evidence type="ECO:0000313" key="4">
    <source>
        <dbReference type="Proteomes" id="UP000639772"/>
    </source>
</evidence>
<dbReference type="EMBL" id="JADCNM010000001">
    <property type="protein sequence ID" value="KAG0503211.1"/>
    <property type="molecule type" value="Genomic_DNA"/>
</dbReference>
<dbReference type="AlphaFoldDB" id="A0A835S3B6"/>
<evidence type="ECO:0000313" key="2">
    <source>
        <dbReference type="EMBL" id="KAG0503211.1"/>
    </source>
</evidence>
<dbReference type="EMBL" id="JADCNL010000001">
    <property type="protein sequence ID" value="KAG0498983.1"/>
    <property type="molecule type" value="Genomic_DNA"/>
</dbReference>
<reference evidence="3 4" key="1">
    <citation type="journal article" date="2020" name="Nat. Food">
        <title>A phased Vanilla planifolia genome enables genetic improvement of flavour and production.</title>
        <authorList>
            <person name="Hasing T."/>
            <person name="Tang H."/>
            <person name="Brym M."/>
            <person name="Khazi F."/>
            <person name="Huang T."/>
            <person name="Chambers A.H."/>
        </authorList>
    </citation>
    <scope>NUCLEOTIDE SEQUENCE [LARGE SCALE GENOMIC DNA]</scope>
    <source>
        <tissue evidence="2">Leaf</tissue>
    </source>
</reference>